<sequence>MTRGGKYGRRQTGQGAAYSMQPLLHGYGTPYPVFPRPIASVSPGLMPSPHGFVPLAHDGFPSSSFLRQQPSGPPPLWSPGPIPEYYDQYEDPGIRRNINQLPNTFPPRQPPLPSQPTQGYPSQHVRPVQPIPQILSGQPLPPSQSVQPLLQFQPFHPILPGHSSRSSQNNQPFQPLPHLRPAPSVPFYPYQSVAVPTVPCVAPVSYCPAYPAYPYQQPPYQQYPYPANGTGGGHIPETAISHTGTQFRDPQLRGDAPEFFPIRQRVRRSTGDTYMIIASP</sequence>
<dbReference type="EMBL" id="ML738613">
    <property type="protein sequence ID" value="KAE8163922.1"/>
    <property type="molecule type" value="Genomic_DNA"/>
</dbReference>
<name>A0A5N6UYY6_ASPTM</name>
<proteinExistence type="predicted"/>
<organism evidence="2 3">
    <name type="scientific">Aspergillus tamarii</name>
    <dbReference type="NCBI Taxonomy" id="41984"/>
    <lineage>
        <taxon>Eukaryota</taxon>
        <taxon>Fungi</taxon>
        <taxon>Dikarya</taxon>
        <taxon>Ascomycota</taxon>
        <taxon>Pezizomycotina</taxon>
        <taxon>Eurotiomycetes</taxon>
        <taxon>Eurotiomycetidae</taxon>
        <taxon>Eurotiales</taxon>
        <taxon>Aspergillaceae</taxon>
        <taxon>Aspergillus</taxon>
        <taxon>Aspergillus subgen. Circumdati</taxon>
    </lineage>
</organism>
<reference evidence="2 3" key="1">
    <citation type="submission" date="2019-04" db="EMBL/GenBank/DDBJ databases">
        <title>Friends and foes A comparative genomics study of 23 Aspergillus species from section Flavi.</title>
        <authorList>
            <consortium name="DOE Joint Genome Institute"/>
            <person name="Kjaerbolling I."/>
            <person name="Vesth T."/>
            <person name="Frisvad J.C."/>
            <person name="Nybo J.L."/>
            <person name="Theobald S."/>
            <person name="Kildgaard S."/>
            <person name="Isbrandt T."/>
            <person name="Kuo A."/>
            <person name="Sato A."/>
            <person name="Lyhne E.K."/>
            <person name="Kogle M.E."/>
            <person name="Wiebenga A."/>
            <person name="Kun R.S."/>
            <person name="Lubbers R.J."/>
            <person name="Makela M.R."/>
            <person name="Barry K."/>
            <person name="Chovatia M."/>
            <person name="Clum A."/>
            <person name="Daum C."/>
            <person name="Haridas S."/>
            <person name="He G."/>
            <person name="LaButti K."/>
            <person name="Lipzen A."/>
            <person name="Mondo S."/>
            <person name="Riley R."/>
            <person name="Salamov A."/>
            <person name="Simmons B.A."/>
            <person name="Magnuson J.K."/>
            <person name="Henrissat B."/>
            <person name="Mortensen U.H."/>
            <person name="Larsen T.O."/>
            <person name="Devries R.P."/>
            <person name="Grigoriev I.V."/>
            <person name="Machida M."/>
            <person name="Baker S.E."/>
            <person name="Andersen M.R."/>
        </authorList>
    </citation>
    <scope>NUCLEOTIDE SEQUENCE [LARGE SCALE GENOMIC DNA]</scope>
    <source>
        <strain evidence="2 3">CBS 117626</strain>
    </source>
</reference>
<feature type="region of interest" description="Disordered" evidence="1">
    <location>
        <begin position="63"/>
        <end position="124"/>
    </location>
</feature>
<evidence type="ECO:0000313" key="2">
    <source>
        <dbReference type="EMBL" id="KAE8163922.1"/>
    </source>
</evidence>
<dbReference type="OrthoDB" id="4507188at2759"/>
<gene>
    <name evidence="2" type="ORF">BDV40DRAFT_128207</name>
</gene>
<dbReference type="Proteomes" id="UP000326950">
    <property type="component" value="Unassembled WGS sequence"/>
</dbReference>
<feature type="compositionally biased region" description="Pro residues" evidence="1">
    <location>
        <begin position="71"/>
        <end position="82"/>
    </location>
</feature>
<keyword evidence="3" id="KW-1185">Reference proteome</keyword>
<evidence type="ECO:0000313" key="3">
    <source>
        <dbReference type="Proteomes" id="UP000326950"/>
    </source>
</evidence>
<evidence type="ECO:0000256" key="1">
    <source>
        <dbReference type="SAM" id="MobiDB-lite"/>
    </source>
</evidence>
<feature type="compositionally biased region" description="Pro residues" evidence="1">
    <location>
        <begin position="104"/>
        <end position="114"/>
    </location>
</feature>
<dbReference type="AlphaFoldDB" id="A0A5N6UYY6"/>
<protein>
    <submittedName>
        <fullName evidence="2">Uncharacterized protein</fullName>
    </submittedName>
</protein>
<accession>A0A5N6UYY6</accession>